<dbReference type="OrthoDB" id="1306014at2759"/>
<gene>
    <name evidence="10" type="primary">znf207</name>
    <name evidence="10" type="ORF">EVAR_68247_1</name>
</gene>
<accession>A0A4C1ZZ05</accession>
<keyword evidence="2" id="KW-0479">Metal-binding</keyword>
<feature type="domain" description="BED-type" evidence="9">
    <location>
        <begin position="6"/>
        <end position="65"/>
    </location>
</feature>
<evidence type="ECO:0000313" key="11">
    <source>
        <dbReference type="Proteomes" id="UP000299102"/>
    </source>
</evidence>
<dbReference type="AlphaFoldDB" id="A0A4C1ZZ05"/>
<feature type="compositionally biased region" description="Basic and acidic residues" evidence="7">
    <location>
        <begin position="88"/>
        <end position="97"/>
    </location>
</feature>
<evidence type="ECO:0000256" key="3">
    <source>
        <dbReference type="ARBA" id="ARBA00022771"/>
    </source>
</evidence>
<dbReference type="InterPro" id="IPR013087">
    <property type="entry name" value="Znf_C2H2_type"/>
</dbReference>
<dbReference type="GO" id="GO:0008270">
    <property type="term" value="F:zinc ion binding"/>
    <property type="evidence" value="ECO:0007669"/>
    <property type="project" value="UniProtKB-KW"/>
</dbReference>
<keyword evidence="8" id="KW-0472">Membrane</keyword>
<feature type="region of interest" description="Disordered" evidence="7">
    <location>
        <begin position="259"/>
        <end position="282"/>
    </location>
</feature>
<dbReference type="GO" id="GO:0003677">
    <property type="term" value="F:DNA binding"/>
    <property type="evidence" value="ECO:0007669"/>
    <property type="project" value="InterPro"/>
</dbReference>
<evidence type="ECO:0000256" key="8">
    <source>
        <dbReference type="SAM" id="Phobius"/>
    </source>
</evidence>
<evidence type="ECO:0000313" key="10">
    <source>
        <dbReference type="EMBL" id="GBP93240.1"/>
    </source>
</evidence>
<feature type="transmembrane region" description="Helical" evidence="8">
    <location>
        <begin position="415"/>
        <end position="436"/>
    </location>
</feature>
<keyword evidence="8" id="KW-1133">Transmembrane helix</keyword>
<dbReference type="EMBL" id="BGZK01002354">
    <property type="protein sequence ID" value="GBP93240.1"/>
    <property type="molecule type" value="Genomic_DNA"/>
</dbReference>
<dbReference type="PROSITE" id="PS00028">
    <property type="entry name" value="ZINC_FINGER_C2H2_1"/>
    <property type="match status" value="2"/>
</dbReference>
<feature type="transmembrane region" description="Helical" evidence="8">
    <location>
        <begin position="456"/>
        <end position="480"/>
    </location>
</feature>
<dbReference type="SMART" id="SM00355">
    <property type="entry name" value="ZnF_C2H2"/>
    <property type="match status" value="2"/>
</dbReference>
<dbReference type="Proteomes" id="UP000299102">
    <property type="component" value="Unassembled WGS sequence"/>
</dbReference>
<dbReference type="PROSITE" id="PS50808">
    <property type="entry name" value="ZF_BED"/>
    <property type="match status" value="1"/>
</dbReference>
<evidence type="ECO:0000256" key="2">
    <source>
        <dbReference type="ARBA" id="ARBA00022723"/>
    </source>
</evidence>
<name>A0A4C1ZZ05_EUMVA</name>
<sequence length="488" mass="51736">MGRKKKKASKPWCWYCNREFDDEKILIQHQKAKHFKCHICHKKLYTGPGLSIHCMQVHKEAIDKVPNSLPNRANIDIEIYGMEGIPAEDVKEHEKQKTGGGKGSDSEDDEPAAKKKATPALLGPGPSGVTPGILPTPMGPVPPGMYPGAMPMNHMMGPMAPPFMSAGPRMMIPSMRPLFPAASVSASTPSKPTFPAYSSATISAPPTTSTAGNSDPKENGEVKPPAANSCPLVTATGAGSKIIHPPEDVSLEEIKARNAKYRPKPKPEVPQTPIAQPSQHIYTPSTSHAEVAAHMSAAVAAAARQQQAAATAAALRRPMMQSMMTGMIPQPMRVGVPVSVPPVVGVGMLPMMPQFNIMRPLQPATVQRGSARGGVTQIRVRVAGDCTAVTPAPPAVGLGAIPCRRLLARLHRGPWHFSSSSLAITVIVAYIFGYWAPRGAVNEYIKSMGGMSGMSGMSGMGGMGGMMPMGAMFPGGVPGLPMMQPRYR</sequence>
<keyword evidence="11" id="KW-1185">Reference proteome</keyword>
<dbReference type="PANTHER" id="PTHR23215:SF0">
    <property type="entry name" value="BUB3-INTERACTING AND GLEBS MOTIF-CONTAINING PROTEIN ZNF207"/>
    <property type="match status" value="1"/>
</dbReference>
<keyword evidence="3 6" id="KW-0863">Zinc-finger</keyword>
<evidence type="ECO:0000256" key="6">
    <source>
        <dbReference type="PROSITE-ProRule" id="PRU00027"/>
    </source>
</evidence>
<keyword evidence="4" id="KW-0862">Zinc</keyword>
<feature type="region of interest" description="Disordered" evidence="7">
    <location>
        <begin position="183"/>
        <end position="244"/>
    </location>
</feature>
<dbReference type="STRING" id="151549.A0A4C1ZZ05"/>
<comment type="caution">
    <text evidence="10">The sequence shown here is derived from an EMBL/GenBank/DDBJ whole genome shotgun (WGS) entry which is preliminary data.</text>
</comment>
<evidence type="ECO:0000256" key="4">
    <source>
        <dbReference type="ARBA" id="ARBA00022833"/>
    </source>
</evidence>
<reference evidence="10 11" key="1">
    <citation type="journal article" date="2019" name="Commun. Biol.">
        <title>The bagworm genome reveals a unique fibroin gene that provides high tensile strength.</title>
        <authorList>
            <person name="Kono N."/>
            <person name="Nakamura H."/>
            <person name="Ohtoshi R."/>
            <person name="Tomita M."/>
            <person name="Numata K."/>
            <person name="Arakawa K."/>
        </authorList>
    </citation>
    <scope>NUCLEOTIDE SEQUENCE [LARGE SCALE GENOMIC DNA]</scope>
</reference>
<dbReference type="InterPro" id="IPR003656">
    <property type="entry name" value="Znf_BED"/>
</dbReference>
<dbReference type="PANTHER" id="PTHR23215">
    <property type="entry name" value="ZINC FINGER PROTEIN 207"/>
    <property type="match status" value="1"/>
</dbReference>
<feature type="compositionally biased region" description="Polar residues" evidence="7">
    <location>
        <begin position="273"/>
        <end position="282"/>
    </location>
</feature>
<protein>
    <submittedName>
        <fullName evidence="10">BUB3-interacting and GLEBS motif-containing protein ZNF207</fullName>
    </submittedName>
</protein>
<feature type="region of interest" description="Disordered" evidence="7">
    <location>
        <begin position="86"/>
        <end position="128"/>
    </location>
</feature>
<dbReference type="CDD" id="cd20908">
    <property type="entry name" value="SUF4-like"/>
    <property type="match status" value="1"/>
</dbReference>
<keyword evidence="8" id="KW-0812">Transmembrane</keyword>
<dbReference type="GO" id="GO:0005634">
    <property type="term" value="C:nucleus"/>
    <property type="evidence" value="ECO:0007669"/>
    <property type="project" value="UniProtKB-SubCell"/>
</dbReference>
<proteinExistence type="predicted"/>
<feature type="compositionally biased region" description="Low complexity" evidence="7">
    <location>
        <begin position="195"/>
        <end position="211"/>
    </location>
</feature>
<keyword evidence="5" id="KW-0539">Nucleus</keyword>
<evidence type="ECO:0000256" key="1">
    <source>
        <dbReference type="ARBA" id="ARBA00004123"/>
    </source>
</evidence>
<evidence type="ECO:0000259" key="9">
    <source>
        <dbReference type="PROSITE" id="PS50808"/>
    </source>
</evidence>
<organism evidence="10 11">
    <name type="scientific">Eumeta variegata</name>
    <name type="common">Bagworm moth</name>
    <name type="synonym">Eumeta japonica</name>
    <dbReference type="NCBI Taxonomy" id="151549"/>
    <lineage>
        <taxon>Eukaryota</taxon>
        <taxon>Metazoa</taxon>
        <taxon>Ecdysozoa</taxon>
        <taxon>Arthropoda</taxon>
        <taxon>Hexapoda</taxon>
        <taxon>Insecta</taxon>
        <taxon>Pterygota</taxon>
        <taxon>Neoptera</taxon>
        <taxon>Endopterygota</taxon>
        <taxon>Lepidoptera</taxon>
        <taxon>Glossata</taxon>
        <taxon>Ditrysia</taxon>
        <taxon>Tineoidea</taxon>
        <taxon>Psychidae</taxon>
        <taxon>Oiketicinae</taxon>
        <taxon>Eumeta</taxon>
    </lineage>
</organism>
<evidence type="ECO:0000256" key="7">
    <source>
        <dbReference type="SAM" id="MobiDB-lite"/>
    </source>
</evidence>
<comment type="subcellular location">
    <subcellularLocation>
        <location evidence="1">Nucleus</location>
    </subcellularLocation>
</comment>
<evidence type="ECO:0000256" key="5">
    <source>
        <dbReference type="ARBA" id="ARBA00023242"/>
    </source>
</evidence>